<dbReference type="InterPro" id="IPR011051">
    <property type="entry name" value="RmlC_Cupin_sf"/>
</dbReference>
<evidence type="ECO:0000259" key="1">
    <source>
        <dbReference type="Pfam" id="PF07883"/>
    </source>
</evidence>
<keyword evidence="3" id="KW-1185">Reference proteome</keyword>
<evidence type="ECO:0000313" key="3">
    <source>
        <dbReference type="Proteomes" id="UP000006380"/>
    </source>
</evidence>
<sequence>MSDRKDQILTKKEELKIYDGVSSEIFAGGLPRVTLLFAATSHANVGAALVSFPKGVRTAWHTHPAGQNLIVTKGKIYTGTASGVVQIARVGDVVLCPPDVKHWHGAGLDEGGEHIAVTFEKDGRNVVWLEHLSQDEYENFVKLANERENDI</sequence>
<organism evidence="2 3">
    <name type="scientific">Campylobacter curvus (strain 525.92)</name>
    <dbReference type="NCBI Taxonomy" id="360105"/>
    <lineage>
        <taxon>Bacteria</taxon>
        <taxon>Pseudomonadati</taxon>
        <taxon>Campylobacterota</taxon>
        <taxon>Epsilonproteobacteria</taxon>
        <taxon>Campylobacterales</taxon>
        <taxon>Campylobacteraceae</taxon>
        <taxon>Campylobacter</taxon>
    </lineage>
</organism>
<dbReference type="PANTHER" id="PTHR43698">
    <property type="entry name" value="RIBD C-TERMINAL DOMAIN CONTAINING PROTEIN"/>
    <property type="match status" value="1"/>
</dbReference>
<dbReference type="KEGG" id="ccv:CCV52592_2020"/>
<name>A7GVU6_CAMC5</name>
<dbReference type="OrthoDB" id="9802489at2"/>
<dbReference type="SUPFAM" id="SSF51182">
    <property type="entry name" value="RmlC-like cupins"/>
    <property type="match status" value="1"/>
</dbReference>
<reference evidence="2" key="1">
    <citation type="submission" date="2016-07" db="EMBL/GenBank/DDBJ databases">
        <title>Comparative genomics of the Campylobacter concisus group.</title>
        <authorList>
            <person name="Miller W.G."/>
            <person name="Yee E."/>
            <person name="Chapman M.H."/>
            <person name="Huynh S."/>
            <person name="Bono J.L."/>
            <person name="On S.L.W."/>
            <person name="StLeger J."/>
            <person name="Foster G."/>
            <person name="Parker C.T."/>
        </authorList>
    </citation>
    <scope>NUCLEOTIDE SEQUENCE</scope>
    <source>
        <strain evidence="2">525.92</strain>
    </source>
</reference>
<dbReference type="STRING" id="360105.CCV52592_2020"/>
<feature type="domain" description="Cupin type-2" evidence="1">
    <location>
        <begin position="49"/>
        <end position="106"/>
    </location>
</feature>
<dbReference type="Proteomes" id="UP000006380">
    <property type="component" value="Chromosome"/>
</dbReference>
<evidence type="ECO:0000313" key="2">
    <source>
        <dbReference type="EMBL" id="EAU00836.2"/>
    </source>
</evidence>
<dbReference type="RefSeq" id="WP_041743104.1">
    <property type="nucleotide sequence ID" value="NC_009715.2"/>
</dbReference>
<dbReference type="Gene3D" id="2.60.120.10">
    <property type="entry name" value="Jelly Rolls"/>
    <property type="match status" value="1"/>
</dbReference>
<dbReference type="EMBL" id="CP000767">
    <property type="protein sequence ID" value="EAU00836.2"/>
    <property type="molecule type" value="Genomic_DNA"/>
</dbReference>
<dbReference type="CDD" id="cd02233">
    <property type="entry name" value="cupin_HNL-like"/>
    <property type="match status" value="1"/>
</dbReference>
<accession>A7GVU6</accession>
<dbReference type="Pfam" id="PF07883">
    <property type="entry name" value="Cupin_2"/>
    <property type="match status" value="1"/>
</dbReference>
<dbReference type="InterPro" id="IPR047263">
    <property type="entry name" value="HNL-like_cupin"/>
</dbReference>
<proteinExistence type="predicted"/>
<gene>
    <name evidence="2" type="ORF">CCV52592_2020</name>
</gene>
<dbReference type="PANTHER" id="PTHR43698:SF1">
    <property type="entry name" value="BLL4564 PROTEIN"/>
    <property type="match status" value="1"/>
</dbReference>
<dbReference type="AlphaFoldDB" id="A7GVU6"/>
<dbReference type="InterPro" id="IPR013096">
    <property type="entry name" value="Cupin_2"/>
</dbReference>
<dbReference type="InterPro" id="IPR014710">
    <property type="entry name" value="RmlC-like_jellyroll"/>
</dbReference>
<protein>
    <submittedName>
        <fullName evidence="2">Cupin domain-containing protein</fullName>
    </submittedName>
</protein>